<dbReference type="EMBL" id="JBHTIS010000214">
    <property type="protein sequence ID" value="MFD1045133.1"/>
    <property type="molecule type" value="Genomic_DNA"/>
</dbReference>
<evidence type="ECO:0000313" key="1">
    <source>
        <dbReference type="EMBL" id="MFD1045133.1"/>
    </source>
</evidence>
<protein>
    <submittedName>
        <fullName evidence="1">Uncharacterized protein</fullName>
    </submittedName>
</protein>
<name>A0ABW3M4Y3_9PSEU</name>
<reference evidence="2" key="1">
    <citation type="journal article" date="2019" name="Int. J. Syst. Evol. Microbiol.">
        <title>The Global Catalogue of Microorganisms (GCM) 10K type strain sequencing project: providing services to taxonomists for standard genome sequencing and annotation.</title>
        <authorList>
            <consortium name="The Broad Institute Genomics Platform"/>
            <consortium name="The Broad Institute Genome Sequencing Center for Infectious Disease"/>
            <person name="Wu L."/>
            <person name="Ma J."/>
        </authorList>
    </citation>
    <scope>NUCLEOTIDE SEQUENCE [LARGE SCALE GENOMIC DNA]</scope>
    <source>
        <strain evidence="2">JCM 31486</strain>
    </source>
</reference>
<proteinExistence type="predicted"/>
<evidence type="ECO:0000313" key="2">
    <source>
        <dbReference type="Proteomes" id="UP001597045"/>
    </source>
</evidence>
<accession>A0ABW3M4Y3</accession>
<organism evidence="1 2">
    <name type="scientific">Kibdelosporangium lantanae</name>
    <dbReference type="NCBI Taxonomy" id="1497396"/>
    <lineage>
        <taxon>Bacteria</taxon>
        <taxon>Bacillati</taxon>
        <taxon>Actinomycetota</taxon>
        <taxon>Actinomycetes</taxon>
        <taxon>Pseudonocardiales</taxon>
        <taxon>Pseudonocardiaceae</taxon>
        <taxon>Kibdelosporangium</taxon>
    </lineage>
</organism>
<sequence>MNKLADTMCDTGDDARAARLATEAVEITERLLAQGAKDKVSIAVYALTTQTRAGSITERCHEPVRADESGNVRT</sequence>
<gene>
    <name evidence="1" type="ORF">ACFQ1S_05775</name>
</gene>
<keyword evidence="2" id="KW-1185">Reference proteome</keyword>
<dbReference type="Proteomes" id="UP001597045">
    <property type="component" value="Unassembled WGS sequence"/>
</dbReference>
<comment type="caution">
    <text evidence="1">The sequence shown here is derived from an EMBL/GenBank/DDBJ whole genome shotgun (WGS) entry which is preliminary data.</text>
</comment>